<dbReference type="AlphaFoldDB" id="A0A2N1L653"/>
<organism evidence="2 3">
    <name type="scientific">Rhizophagus irregularis</name>
    <dbReference type="NCBI Taxonomy" id="588596"/>
    <lineage>
        <taxon>Eukaryota</taxon>
        <taxon>Fungi</taxon>
        <taxon>Fungi incertae sedis</taxon>
        <taxon>Mucoromycota</taxon>
        <taxon>Glomeromycotina</taxon>
        <taxon>Glomeromycetes</taxon>
        <taxon>Glomerales</taxon>
        <taxon>Glomeraceae</taxon>
        <taxon>Rhizophagus</taxon>
    </lineage>
</organism>
<dbReference type="VEuPathDB" id="FungiDB:RhiirFUN_010521"/>
<comment type="caution">
    <text evidence="2">The sequence shown here is derived from an EMBL/GenBank/DDBJ whole genome shotgun (WGS) entry which is preliminary data.</text>
</comment>
<reference evidence="2 3" key="1">
    <citation type="submission" date="2016-04" db="EMBL/GenBank/DDBJ databases">
        <title>Genome analyses suggest a sexual origin of heterokaryosis in a supposedly ancient asexual fungus.</title>
        <authorList>
            <person name="Ropars J."/>
            <person name="Sedzielewska K."/>
            <person name="Noel J."/>
            <person name="Charron P."/>
            <person name="Farinelli L."/>
            <person name="Marton T."/>
            <person name="Kruger M."/>
            <person name="Pelin A."/>
            <person name="Brachmann A."/>
            <person name="Corradi N."/>
        </authorList>
    </citation>
    <scope>NUCLEOTIDE SEQUENCE [LARGE SCALE GENOMIC DNA]</scope>
    <source>
        <strain evidence="2 3">C2</strain>
    </source>
</reference>
<proteinExistence type="predicted"/>
<dbReference type="VEuPathDB" id="FungiDB:RhiirA1_404150"/>
<dbReference type="EMBL" id="LLXL01009084">
    <property type="protein sequence ID" value="PKK44827.1"/>
    <property type="molecule type" value="Genomic_DNA"/>
</dbReference>
<feature type="region of interest" description="Disordered" evidence="1">
    <location>
        <begin position="118"/>
        <end position="146"/>
    </location>
</feature>
<evidence type="ECO:0000313" key="3">
    <source>
        <dbReference type="Proteomes" id="UP000233469"/>
    </source>
</evidence>
<dbReference type="VEuPathDB" id="FungiDB:FUN_003652"/>
<evidence type="ECO:0000256" key="1">
    <source>
        <dbReference type="SAM" id="MobiDB-lite"/>
    </source>
</evidence>
<gene>
    <name evidence="2" type="ORF">RhiirC2_722730</name>
</gene>
<feature type="non-terminal residue" evidence="2">
    <location>
        <position position="1"/>
    </location>
</feature>
<dbReference type="Proteomes" id="UP000233469">
    <property type="component" value="Unassembled WGS sequence"/>
</dbReference>
<name>A0A2N1L653_9GLOM</name>
<reference evidence="2 3" key="2">
    <citation type="submission" date="2017-10" db="EMBL/GenBank/DDBJ databases">
        <title>Extensive intraspecific genome diversity in a model arbuscular mycorrhizal fungus.</title>
        <authorList>
            <person name="Chen E.C.H."/>
            <person name="Morin E."/>
            <person name="Baudet D."/>
            <person name="Noel J."/>
            <person name="Ndikumana S."/>
            <person name="Charron P."/>
            <person name="St-Onge C."/>
            <person name="Giorgi J."/>
            <person name="Grigoriev I.V."/>
            <person name="Roux C."/>
            <person name="Martin F.M."/>
            <person name="Corradi N."/>
        </authorList>
    </citation>
    <scope>NUCLEOTIDE SEQUENCE [LARGE SCALE GENOMIC DNA]</scope>
    <source>
        <strain evidence="2 3">C2</strain>
    </source>
</reference>
<protein>
    <submittedName>
        <fullName evidence="2">Uncharacterized protein</fullName>
    </submittedName>
</protein>
<accession>A0A2N1L653</accession>
<evidence type="ECO:0000313" key="2">
    <source>
        <dbReference type="EMBL" id="PKK44827.1"/>
    </source>
</evidence>
<sequence>KRERRSKIIDKLTTLKDRLVDKFYDDELQLVQTENRYHSLEKSETDEDNPNKRKIIIQDLKWRLFSVNIRLRTLKSRRVKNQEYGNYATNEIDAPINASQWTKDSYNGSLKQLIEKYSENKCSPPEEANENQNPLEKDDQAGEDEN</sequence>